<name>A0A971D053_9BIFI</name>
<dbReference type="InterPro" id="IPR000843">
    <property type="entry name" value="HTH_LacI"/>
</dbReference>
<feature type="domain" description="HTH lacI-type" evidence="5">
    <location>
        <begin position="1"/>
        <end position="53"/>
    </location>
</feature>
<evidence type="ECO:0000313" key="6">
    <source>
        <dbReference type="EMBL" id="NLT80208.1"/>
    </source>
</evidence>
<dbReference type="Gene3D" id="1.10.260.40">
    <property type="entry name" value="lambda repressor-like DNA-binding domains"/>
    <property type="match status" value="1"/>
</dbReference>
<keyword evidence="1" id="KW-0805">Transcription regulation</keyword>
<gene>
    <name evidence="6" type="ORF">GXW98_08000</name>
</gene>
<dbReference type="SUPFAM" id="SSF47413">
    <property type="entry name" value="lambda repressor-like DNA-binding domains"/>
    <property type="match status" value="1"/>
</dbReference>
<keyword evidence="3" id="KW-0804">Transcription</keyword>
<evidence type="ECO:0000256" key="1">
    <source>
        <dbReference type="ARBA" id="ARBA00023015"/>
    </source>
</evidence>
<dbReference type="Gene3D" id="3.40.50.2300">
    <property type="match status" value="2"/>
</dbReference>
<evidence type="ECO:0000313" key="7">
    <source>
        <dbReference type="Proteomes" id="UP000767327"/>
    </source>
</evidence>
<dbReference type="CDD" id="cd01574">
    <property type="entry name" value="PBP1_LacI"/>
    <property type="match status" value="1"/>
</dbReference>
<dbReference type="GO" id="GO:0000976">
    <property type="term" value="F:transcription cis-regulatory region binding"/>
    <property type="evidence" value="ECO:0007669"/>
    <property type="project" value="TreeGrafter"/>
</dbReference>
<dbReference type="InterPro" id="IPR046335">
    <property type="entry name" value="LacI/GalR-like_sensor"/>
</dbReference>
<dbReference type="AlphaFoldDB" id="A0A971D053"/>
<protein>
    <submittedName>
        <fullName evidence="6">LacI family DNA-binding transcriptional regulator</fullName>
    </submittedName>
</protein>
<dbReference type="RefSeq" id="WP_273174322.1">
    <property type="nucleotide sequence ID" value="NZ_JAAXZR010000025.1"/>
</dbReference>
<dbReference type="EMBL" id="JAAXZR010000025">
    <property type="protein sequence ID" value="NLT80208.1"/>
    <property type="molecule type" value="Genomic_DNA"/>
</dbReference>
<evidence type="ECO:0000256" key="2">
    <source>
        <dbReference type="ARBA" id="ARBA00023125"/>
    </source>
</evidence>
<dbReference type="GO" id="GO:0003700">
    <property type="term" value="F:DNA-binding transcription factor activity"/>
    <property type="evidence" value="ECO:0007669"/>
    <property type="project" value="TreeGrafter"/>
</dbReference>
<dbReference type="Pfam" id="PF13377">
    <property type="entry name" value="Peripla_BP_3"/>
    <property type="match status" value="1"/>
</dbReference>
<sequence length="330" mass="36022">MQDVAREAGVSPQTVSRVSNGSEAVRPETRERVQAVMQKLGYRPNFAGRALKHGRFKDIGVAMFNMNTYGNMRILEGISTCAAAKGYATTVLTMQTTDEHPLRHAVEQMKQFPVDGMIVLLEQRVADFADFTPPKDLPVIMVTEGPSNHCPTIDDDQYGCAASASEYLLSKGHRTVYHIAGPQHSQAAVSRERGWKDTLLHQQGLRIPEPYIGDWNADSGYDAGRLFAADPQCTAVFAANDQMAYGAIQGIESTGKHVPDDISVMGVDDSLHGTVPRLSLTTMRMHFSQIAENAFSMVLRACEGDSPAVGVKTVIPAELIERSSVRDLTV</sequence>
<reference evidence="6" key="1">
    <citation type="journal article" date="2020" name="Biotechnol. Biofuels">
        <title>New insights from the biogas microbiome by comprehensive genome-resolved metagenomics of nearly 1600 species originating from multiple anaerobic digesters.</title>
        <authorList>
            <person name="Campanaro S."/>
            <person name="Treu L."/>
            <person name="Rodriguez-R L.M."/>
            <person name="Kovalovszki A."/>
            <person name="Ziels R.M."/>
            <person name="Maus I."/>
            <person name="Zhu X."/>
            <person name="Kougias P.G."/>
            <person name="Basile A."/>
            <person name="Luo G."/>
            <person name="Schluter A."/>
            <person name="Konstantinidis K.T."/>
            <person name="Angelidaki I."/>
        </authorList>
    </citation>
    <scope>NUCLEOTIDE SEQUENCE</scope>
    <source>
        <strain evidence="6">AS01afH2WH_6</strain>
    </source>
</reference>
<feature type="region of interest" description="Disordered" evidence="4">
    <location>
        <begin position="1"/>
        <end position="27"/>
    </location>
</feature>
<evidence type="ECO:0000256" key="4">
    <source>
        <dbReference type="SAM" id="MobiDB-lite"/>
    </source>
</evidence>
<dbReference type="PANTHER" id="PTHR30146:SF153">
    <property type="entry name" value="LACTOSE OPERON REPRESSOR"/>
    <property type="match status" value="1"/>
</dbReference>
<accession>A0A971D053</accession>
<evidence type="ECO:0000259" key="5">
    <source>
        <dbReference type="PROSITE" id="PS50932"/>
    </source>
</evidence>
<dbReference type="SMART" id="SM00354">
    <property type="entry name" value="HTH_LACI"/>
    <property type="match status" value="1"/>
</dbReference>
<dbReference type="Pfam" id="PF00356">
    <property type="entry name" value="LacI"/>
    <property type="match status" value="1"/>
</dbReference>
<proteinExistence type="predicted"/>
<comment type="caution">
    <text evidence="6">The sequence shown here is derived from an EMBL/GenBank/DDBJ whole genome shotgun (WGS) entry which is preliminary data.</text>
</comment>
<keyword evidence="2 6" id="KW-0238">DNA-binding</keyword>
<dbReference type="PANTHER" id="PTHR30146">
    <property type="entry name" value="LACI-RELATED TRANSCRIPTIONAL REPRESSOR"/>
    <property type="match status" value="1"/>
</dbReference>
<dbReference type="SUPFAM" id="SSF53822">
    <property type="entry name" value="Periplasmic binding protein-like I"/>
    <property type="match status" value="1"/>
</dbReference>
<dbReference type="InterPro" id="IPR028082">
    <property type="entry name" value="Peripla_BP_I"/>
</dbReference>
<dbReference type="CDD" id="cd01392">
    <property type="entry name" value="HTH_LacI"/>
    <property type="match status" value="1"/>
</dbReference>
<evidence type="ECO:0000256" key="3">
    <source>
        <dbReference type="ARBA" id="ARBA00023163"/>
    </source>
</evidence>
<dbReference type="InterPro" id="IPR010982">
    <property type="entry name" value="Lambda_DNA-bd_dom_sf"/>
</dbReference>
<feature type="compositionally biased region" description="Polar residues" evidence="4">
    <location>
        <begin position="11"/>
        <end position="22"/>
    </location>
</feature>
<dbReference type="Proteomes" id="UP000767327">
    <property type="component" value="Unassembled WGS sequence"/>
</dbReference>
<reference evidence="6" key="2">
    <citation type="submission" date="2020-01" db="EMBL/GenBank/DDBJ databases">
        <authorList>
            <person name="Campanaro S."/>
        </authorList>
    </citation>
    <scope>NUCLEOTIDE SEQUENCE</scope>
    <source>
        <strain evidence="6">AS01afH2WH_6</strain>
    </source>
</reference>
<dbReference type="PROSITE" id="PS50932">
    <property type="entry name" value="HTH_LACI_2"/>
    <property type="match status" value="1"/>
</dbReference>
<organism evidence="6 7">
    <name type="scientific">Bifidobacterium crudilactis</name>
    <dbReference type="NCBI Taxonomy" id="327277"/>
    <lineage>
        <taxon>Bacteria</taxon>
        <taxon>Bacillati</taxon>
        <taxon>Actinomycetota</taxon>
        <taxon>Actinomycetes</taxon>
        <taxon>Bifidobacteriales</taxon>
        <taxon>Bifidobacteriaceae</taxon>
        <taxon>Bifidobacterium</taxon>
    </lineage>
</organism>